<protein>
    <recommendedName>
        <fullName evidence="1">Antitoxin Xre/MbcA/ParS-like toxin-binding domain-containing protein</fullName>
    </recommendedName>
</protein>
<feature type="domain" description="Antitoxin Xre/MbcA/ParS-like toxin-binding" evidence="1">
    <location>
        <begin position="20"/>
        <end position="69"/>
    </location>
</feature>
<dbReference type="EMBL" id="JEMG01000001">
    <property type="protein sequence ID" value="EYC50037.1"/>
    <property type="molecule type" value="Genomic_DNA"/>
</dbReference>
<organism evidence="2 3">
    <name type="scientific">Hylemonella gracilis str. Niagara R</name>
    <dbReference type="NCBI Taxonomy" id="1458275"/>
    <lineage>
        <taxon>Bacteria</taxon>
        <taxon>Pseudomonadati</taxon>
        <taxon>Pseudomonadota</taxon>
        <taxon>Betaproteobacteria</taxon>
        <taxon>Burkholderiales</taxon>
        <taxon>Comamonadaceae</taxon>
        <taxon>Hylemonella</taxon>
    </lineage>
</organism>
<evidence type="ECO:0000313" key="2">
    <source>
        <dbReference type="EMBL" id="EYC50037.1"/>
    </source>
</evidence>
<dbReference type="AlphaFoldDB" id="A0A016XET3"/>
<sequence length="71" mass="8065">MKELSGERDDWDVDQPKAFAEEVFGTKEKSQKWMRTEVVSLGCTRPIDMMSNPEDRKSVGGVLVKIQEGFS</sequence>
<dbReference type="STRING" id="1458275.AZ34_02395"/>
<dbReference type="Proteomes" id="UP000023268">
    <property type="component" value="Unassembled WGS sequence"/>
</dbReference>
<comment type="caution">
    <text evidence="2">The sequence shown here is derived from an EMBL/GenBank/DDBJ whole genome shotgun (WGS) entry which is preliminary data.</text>
</comment>
<dbReference type="InterPro" id="IPR024467">
    <property type="entry name" value="Xre/MbcA/ParS-like_toxin-bd"/>
</dbReference>
<dbReference type="RefSeq" id="WP_035604399.1">
    <property type="nucleotide sequence ID" value="NZ_JEMG01000001.1"/>
</dbReference>
<dbReference type="Pfam" id="PF09722">
    <property type="entry name" value="Xre_MbcA_ParS_C"/>
    <property type="match status" value="1"/>
</dbReference>
<accession>A0A016XET3</accession>
<reference evidence="2 3" key="1">
    <citation type="submission" date="2014-02" db="EMBL/GenBank/DDBJ databases">
        <title>Draft Genome of Hylemonella gracilis isolated from the Niagara River.</title>
        <authorList>
            <person name="Pawlowski D.R."/>
            <person name="Koudelka G.B."/>
        </authorList>
    </citation>
    <scope>NUCLEOTIDE SEQUENCE [LARGE SCALE GENOMIC DNA]</scope>
    <source>
        <strain evidence="2 3">Niagara R</strain>
    </source>
</reference>
<evidence type="ECO:0000259" key="1">
    <source>
        <dbReference type="Pfam" id="PF09722"/>
    </source>
</evidence>
<proteinExistence type="predicted"/>
<evidence type="ECO:0000313" key="3">
    <source>
        <dbReference type="Proteomes" id="UP000023268"/>
    </source>
</evidence>
<gene>
    <name evidence="2" type="ORF">AZ34_02395</name>
</gene>
<name>A0A016XET3_9BURK</name>
<dbReference type="OrthoDB" id="8595277at2"/>